<dbReference type="GO" id="GO:0008083">
    <property type="term" value="F:growth factor activity"/>
    <property type="evidence" value="ECO:0007669"/>
    <property type="project" value="TreeGrafter"/>
</dbReference>
<dbReference type="PANTHER" id="PTHR23199:SF16">
    <property type="entry name" value="PROTEIN SPAETZLE 5"/>
    <property type="match status" value="1"/>
</dbReference>
<keyword evidence="7" id="KW-1185">Reference proteome</keyword>
<dbReference type="GO" id="GO:0021556">
    <property type="term" value="P:central nervous system formation"/>
    <property type="evidence" value="ECO:0007669"/>
    <property type="project" value="TreeGrafter"/>
</dbReference>
<dbReference type="OrthoDB" id="7933576at2759"/>
<evidence type="ECO:0000259" key="5">
    <source>
        <dbReference type="Pfam" id="PF16077"/>
    </source>
</evidence>
<feature type="compositionally biased region" description="Basic and acidic residues" evidence="4">
    <location>
        <begin position="1"/>
        <end position="11"/>
    </location>
</feature>
<dbReference type="GO" id="GO:0005121">
    <property type="term" value="F:Toll binding"/>
    <property type="evidence" value="ECO:0007669"/>
    <property type="project" value="TreeGrafter"/>
</dbReference>
<keyword evidence="1" id="KW-0732">Signal</keyword>
<dbReference type="GO" id="GO:0005615">
    <property type="term" value="C:extracellular space"/>
    <property type="evidence" value="ECO:0007669"/>
    <property type="project" value="UniProtKB-ARBA"/>
</dbReference>
<organism evidence="6 7">
    <name type="scientific">Ladona fulva</name>
    <name type="common">Scarce chaser dragonfly</name>
    <name type="synonym">Libellula fulva</name>
    <dbReference type="NCBI Taxonomy" id="123851"/>
    <lineage>
        <taxon>Eukaryota</taxon>
        <taxon>Metazoa</taxon>
        <taxon>Ecdysozoa</taxon>
        <taxon>Arthropoda</taxon>
        <taxon>Hexapoda</taxon>
        <taxon>Insecta</taxon>
        <taxon>Pterygota</taxon>
        <taxon>Palaeoptera</taxon>
        <taxon>Odonata</taxon>
        <taxon>Epiprocta</taxon>
        <taxon>Anisoptera</taxon>
        <taxon>Libelluloidea</taxon>
        <taxon>Libellulidae</taxon>
        <taxon>Ladona</taxon>
    </lineage>
</organism>
<feature type="domain" description="Spaetzle" evidence="5">
    <location>
        <begin position="120"/>
        <end position="222"/>
    </location>
</feature>
<dbReference type="InterPro" id="IPR029034">
    <property type="entry name" value="Cystine-knot_cytokine"/>
</dbReference>
<evidence type="ECO:0000256" key="3">
    <source>
        <dbReference type="ARBA" id="ARBA00023180"/>
    </source>
</evidence>
<dbReference type="AlphaFoldDB" id="A0A8K0KD10"/>
<dbReference type="SUPFAM" id="SSF57501">
    <property type="entry name" value="Cystine-knot cytokines"/>
    <property type="match status" value="1"/>
</dbReference>
<feature type="compositionally biased region" description="Basic and acidic residues" evidence="4">
    <location>
        <begin position="98"/>
        <end position="112"/>
    </location>
</feature>
<name>A0A8K0KD10_LADFU</name>
<evidence type="ECO:0000256" key="1">
    <source>
        <dbReference type="ARBA" id="ARBA00022729"/>
    </source>
</evidence>
<dbReference type="InterPro" id="IPR052444">
    <property type="entry name" value="Spz/Toll_ligand-like"/>
</dbReference>
<proteinExistence type="predicted"/>
<evidence type="ECO:0000313" key="7">
    <source>
        <dbReference type="Proteomes" id="UP000792457"/>
    </source>
</evidence>
<protein>
    <recommendedName>
        <fullName evidence="5">Spaetzle domain-containing protein</fullName>
    </recommendedName>
</protein>
<dbReference type="Proteomes" id="UP000792457">
    <property type="component" value="Unassembled WGS sequence"/>
</dbReference>
<evidence type="ECO:0000313" key="6">
    <source>
        <dbReference type="EMBL" id="KAG8232103.1"/>
    </source>
</evidence>
<keyword evidence="2" id="KW-1015">Disulfide bond</keyword>
<reference evidence="6" key="2">
    <citation type="submission" date="2017-10" db="EMBL/GenBank/DDBJ databases">
        <title>Ladona fulva Genome sequencing and assembly.</title>
        <authorList>
            <person name="Murali S."/>
            <person name="Richards S."/>
            <person name="Bandaranaike D."/>
            <person name="Bellair M."/>
            <person name="Blankenburg K."/>
            <person name="Chao H."/>
            <person name="Dinh H."/>
            <person name="Doddapaneni H."/>
            <person name="Dugan-Rocha S."/>
            <person name="Elkadiri S."/>
            <person name="Gnanaolivu R."/>
            <person name="Hernandez B."/>
            <person name="Skinner E."/>
            <person name="Javaid M."/>
            <person name="Lee S."/>
            <person name="Li M."/>
            <person name="Ming W."/>
            <person name="Munidasa M."/>
            <person name="Muniz J."/>
            <person name="Nguyen L."/>
            <person name="Hughes D."/>
            <person name="Osuji N."/>
            <person name="Pu L.-L."/>
            <person name="Puazo M."/>
            <person name="Qu C."/>
            <person name="Quiroz J."/>
            <person name="Raj R."/>
            <person name="Weissenberger G."/>
            <person name="Xin Y."/>
            <person name="Zou X."/>
            <person name="Han Y."/>
            <person name="Worley K."/>
            <person name="Muzny D."/>
            <person name="Gibbs R."/>
        </authorList>
    </citation>
    <scope>NUCLEOTIDE SEQUENCE</scope>
    <source>
        <strain evidence="6">Sampled in the wild</strain>
    </source>
</reference>
<accession>A0A8K0KD10</accession>
<dbReference type="PANTHER" id="PTHR23199">
    <property type="entry name" value="NEUROTROPHIN 1-RELATED"/>
    <property type="match status" value="1"/>
</dbReference>
<dbReference type="Pfam" id="PF16077">
    <property type="entry name" value="Spaetzle"/>
    <property type="match status" value="1"/>
</dbReference>
<reference evidence="6" key="1">
    <citation type="submission" date="2013-04" db="EMBL/GenBank/DDBJ databases">
        <authorList>
            <person name="Qu J."/>
            <person name="Murali S.C."/>
            <person name="Bandaranaike D."/>
            <person name="Bellair M."/>
            <person name="Blankenburg K."/>
            <person name="Chao H."/>
            <person name="Dinh H."/>
            <person name="Doddapaneni H."/>
            <person name="Downs B."/>
            <person name="Dugan-Rocha S."/>
            <person name="Elkadiri S."/>
            <person name="Gnanaolivu R.D."/>
            <person name="Hernandez B."/>
            <person name="Javaid M."/>
            <person name="Jayaseelan J.C."/>
            <person name="Lee S."/>
            <person name="Li M."/>
            <person name="Ming W."/>
            <person name="Munidasa M."/>
            <person name="Muniz J."/>
            <person name="Nguyen L."/>
            <person name="Ongeri F."/>
            <person name="Osuji N."/>
            <person name="Pu L.-L."/>
            <person name="Puazo M."/>
            <person name="Qu C."/>
            <person name="Quiroz J."/>
            <person name="Raj R."/>
            <person name="Weissenberger G."/>
            <person name="Xin Y."/>
            <person name="Zou X."/>
            <person name="Han Y."/>
            <person name="Richards S."/>
            <person name="Worley K."/>
            <person name="Muzny D."/>
            <person name="Gibbs R."/>
        </authorList>
    </citation>
    <scope>NUCLEOTIDE SEQUENCE</scope>
    <source>
        <strain evidence="6">Sampled in the wild</strain>
    </source>
</reference>
<dbReference type="EMBL" id="KZ308593">
    <property type="protein sequence ID" value="KAG8232103.1"/>
    <property type="molecule type" value="Genomic_DNA"/>
</dbReference>
<dbReference type="GO" id="GO:0045087">
    <property type="term" value="P:innate immune response"/>
    <property type="evidence" value="ECO:0007669"/>
    <property type="project" value="TreeGrafter"/>
</dbReference>
<feature type="region of interest" description="Disordered" evidence="4">
    <location>
        <begin position="98"/>
        <end position="118"/>
    </location>
</feature>
<dbReference type="Gene3D" id="2.10.90.10">
    <property type="entry name" value="Cystine-knot cytokines"/>
    <property type="match status" value="1"/>
</dbReference>
<sequence>MADESRTEYKTPRPPPAYHPYHYTPGYTKVPLYYPPPPSQHVLPQTNSSMPFAGYPDRRYKLDPQFVGPLVYTAVLPPQSYMPSEDWWSRFSRSVDAETKEGPKEKSREKRQSNQGNTIKLCPTNFQYIMPKAALNNRGNWMYVVNLNEVNDRYTQLVRSETCAREGKIGSTSCNGLCSLPNGYTSACQQQYVQKRLVALESSGDRLYTDVFWFPHCCICQITQNNNG</sequence>
<keyword evidence="3" id="KW-0325">Glycoprotein</keyword>
<gene>
    <name evidence="6" type="ORF">J437_LFUL012301</name>
</gene>
<evidence type="ECO:0000256" key="2">
    <source>
        <dbReference type="ARBA" id="ARBA00023157"/>
    </source>
</evidence>
<dbReference type="InterPro" id="IPR032104">
    <property type="entry name" value="Spaetzle"/>
</dbReference>
<evidence type="ECO:0000256" key="4">
    <source>
        <dbReference type="SAM" id="MobiDB-lite"/>
    </source>
</evidence>
<comment type="caution">
    <text evidence="6">The sequence shown here is derived from an EMBL/GenBank/DDBJ whole genome shotgun (WGS) entry which is preliminary data.</text>
</comment>
<feature type="region of interest" description="Disordered" evidence="4">
    <location>
        <begin position="1"/>
        <end position="21"/>
    </location>
</feature>